<evidence type="ECO:0000313" key="1">
    <source>
        <dbReference type="EMBL" id="ODQ44812.1"/>
    </source>
</evidence>
<proteinExistence type="predicted"/>
<evidence type="ECO:0008006" key="3">
    <source>
        <dbReference type="Google" id="ProtNLM"/>
    </source>
</evidence>
<protein>
    <recommendedName>
        <fullName evidence="3">VPS37 C-terminal domain-containing protein</fullName>
    </recommendedName>
</protein>
<dbReference type="AlphaFoldDB" id="A0A1E3NFA9"/>
<dbReference type="RefSeq" id="XP_019015925.1">
    <property type="nucleotide sequence ID" value="XM_019160063.1"/>
</dbReference>
<organism evidence="1 2">
    <name type="scientific">Pichia membranifaciens NRRL Y-2026</name>
    <dbReference type="NCBI Taxonomy" id="763406"/>
    <lineage>
        <taxon>Eukaryota</taxon>
        <taxon>Fungi</taxon>
        <taxon>Dikarya</taxon>
        <taxon>Ascomycota</taxon>
        <taxon>Saccharomycotina</taxon>
        <taxon>Pichiomycetes</taxon>
        <taxon>Pichiales</taxon>
        <taxon>Pichiaceae</taxon>
        <taxon>Pichia</taxon>
    </lineage>
</organism>
<accession>A0A1E3NFA9</accession>
<sequence length="237" mass="27252">MQPILPPKPHQDQQEQPTLESQLNRLKIDDNLSDRTDLPFKIIPSDFTTQLFTQKDGNSLNVPLPSYFEYITNAKIKELIYNEELLSGYLLTLYKEEFIGLKRELNAVIEGQQKAALELKNKYIDCDDGLLDKALALDTHLKEYDSKLKTFDHLQIEMYETLNGLSSKSIAKHFSDKAATNEANCSELLDNASSTEVELSSKQLEQLLQSYTTQRYEWHKNKECVSKLEHHKVVGLE</sequence>
<dbReference type="GeneID" id="30176750"/>
<dbReference type="Proteomes" id="UP000094455">
    <property type="component" value="Unassembled WGS sequence"/>
</dbReference>
<evidence type="ECO:0000313" key="2">
    <source>
        <dbReference type="Proteomes" id="UP000094455"/>
    </source>
</evidence>
<dbReference type="OrthoDB" id="3991664at2759"/>
<gene>
    <name evidence="1" type="ORF">PICMEDRAFT_13472</name>
</gene>
<dbReference type="EMBL" id="KV454006">
    <property type="protein sequence ID" value="ODQ44812.1"/>
    <property type="molecule type" value="Genomic_DNA"/>
</dbReference>
<keyword evidence="2" id="KW-1185">Reference proteome</keyword>
<dbReference type="STRING" id="763406.A0A1E3NFA9"/>
<name>A0A1E3NFA9_9ASCO</name>
<reference evidence="1 2" key="1">
    <citation type="journal article" date="2016" name="Proc. Natl. Acad. Sci. U.S.A.">
        <title>Comparative genomics of biotechnologically important yeasts.</title>
        <authorList>
            <person name="Riley R."/>
            <person name="Haridas S."/>
            <person name="Wolfe K.H."/>
            <person name="Lopes M.R."/>
            <person name="Hittinger C.T."/>
            <person name="Goeker M."/>
            <person name="Salamov A.A."/>
            <person name="Wisecaver J.H."/>
            <person name="Long T.M."/>
            <person name="Calvey C.H."/>
            <person name="Aerts A.L."/>
            <person name="Barry K.W."/>
            <person name="Choi C."/>
            <person name="Clum A."/>
            <person name="Coughlan A.Y."/>
            <person name="Deshpande S."/>
            <person name="Douglass A.P."/>
            <person name="Hanson S.J."/>
            <person name="Klenk H.-P."/>
            <person name="LaButti K.M."/>
            <person name="Lapidus A."/>
            <person name="Lindquist E.A."/>
            <person name="Lipzen A.M."/>
            <person name="Meier-Kolthoff J.P."/>
            <person name="Ohm R.A."/>
            <person name="Otillar R.P."/>
            <person name="Pangilinan J.L."/>
            <person name="Peng Y."/>
            <person name="Rokas A."/>
            <person name="Rosa C.A."/>
            <person name="Scheuner C."/>
            <person name="Sibirny A.A."/>
            <person name="Slot J.C."/>
            <person name="Stielow J.B."/>
            <person name="Sun H."/>
            <person name="Kurtzman C.P."/>
            <person name="Blackwell M."/>
            <person name="Grigoriev I.V."/>
            <person name="Jeffries T.W."/>
        </authorList>
    </citation>
    <scope>NUCLEOTIDE SEQUENCE [LARGE SCALE GENOMIC DNA]</scope>
    <source>
        <strain evidence="1 2">NRRL Y-2026</strain>
    </source>
</reference>